<feature type="compositionally biased region" description="Basic residues" evidence="1">
    <location>
        <begin position="281"/>
        <end position="293"/>
    </location>
</feature>
<accession>A0AAD1UBV0</accession>
<feature type="compositionally biased region" description="Polar residues" evidence="1">
    <location>
        <begin position="155"/>
        <end position="166"/>
    </location>
</feature>
<comment type="caution">
    <text evidence="2">The sequence shown here is derived from an EMBL/GenBank/DDBJ whole genome shotgun (WGS) entry which is preliminary data.</text>
</comment>
<feature type="region of interest" description="Disordered" evidence="1">
    <location>
        <begin position="40"/>
        <end position="65"/>
    </location>
</feature>
<keyword evidence="3" id="KW-1185">Reference proteome</keyword>
<name>A0AAD1UBV0_EUPCR</name>
<evidence type="ECO:0000313" key="2">
    <source>
        <dbReference type="EMBL" id="CAI2366248.1"/>
    </source>
</evidence>
<sequence length="481" mass="54954">MANNKPADDNNLDQYYEDSIFSITEDAQYPLFDAEKAKEGIITKNQGATRRRSSRKAKEKQNKSSLFLLRQGSNMTMGNRGPNMGESFEGDFRMDSSTPSLLQKDSFNPCTPKRTPTSPFLGNQIGLNFSKLPSFGNERPVGIMRPTPQMRGTERSSSITHSSQIGINRADSKDDLSPRSKMFPKLKEKINTIKGGGSFTKFERNTPINSGRKDWLTQENHRIINSQGKKKEETQKSKAPNFGTLISQESKPKMKEAKPKVMKEEKKEIKPKEEKKEKNTTKKKGGKSKKGKKASKDNNSLSGRKDVVFKTLLRSIKRYYSTLFEDNTKYNDLTKTKQDKLCISIVQDFTRTTFGDKIKTQKEGNEDKEFIENVSFNDIAMFILALIIPSFIKRHYKYVEGSTTVNTEAYKTYDIFYECLYRYSHKRLEAALGIPSVAIVFKMFLNDGVFDNLLLNDPTLSKNQEAYQEARQEFLNIINKC</sequence>
<dbReference type="Proteomes" id="UP001295684">
    <property type="component" value="Unassembled WGS sequence"/>
</dbReference>
<feature type="compositionally biased region" description="Basic and acidic residues" evidence="1">
    <location>
        <begin position="250"/>
        <end position="280"/>
    </location>
</feature>
<feature type="region of interest" description="Disordered" evidence="1">
    <location>
        <begin position="145"/>
        <end position="182"/>
    </location>
</feature>
<protein>
    <submittedName>
        <fullName evidence="2">Uncharacterized protein</fullName>
    </submittedName>
</protein>
<feature type="region of interest" description="Disordered" evidence="1">
    <location>
        <begin position="194"/>
        <end position="300"/>
    </location>
</feature>
<organism evidence="2 3">
    <name type="scientific">Euplotes crassus</name>
    <dbReference type="NCBI Taxonomy" id="5936"/>
    <lineage>
        <taxon>Eukaryota</taxon>
        <taxon>Sar</taxon>
        <taxon>Alveolata</taxon>
        <taxon>Ciliophora</taxon>
        <taxon>Intramacronucleata</taxon>
        <taxon>Spirotrichea</taxon>
        <taxon>Hypotrichia</taxon>
        <taxon>Euplotida</taxon>
        <taxon>Euplotidae</taxon>
        <taxon>Moneuplotes</taxon>
    </lineage>
</organism>
<evidence type="ECO:0000313" key="3">
    <source>
        <dbReference type="Proteomes" id="UP001295684"/>
    </source>
</evidence>
<gene>
    <name evidence="2" type="ORF">ECRASSUSDP1_LOCUS7520</name>
</gene>
<dbReference type="EMBL" id="CAMPGE010007329">
    <property type="protein sequence ID" value="CAI2366248.1"/>
    <property type="molecule type" value="Genomic_DNA"/>
</dbReference>
<proteinExistence type="predicted"/>
<reference evidence="2" key="1">
    <citation type="submission" date="2023-07" db="EMBL/GenBank/DDBJ databases">
        <authorList>
            <consortium name="AG Swart"/>
            <person name="Singh M."/>
            <person name="Singh A."/>
            <person name="Seah K."/>
            <person name="Emmerich C."/>
        </authorList>
    </citation>
    <scope>NUCLEOTIDE SEQUENCE</scope>
    <source>
        <strain evidence="2">DP1</strain>
    </source>
</reference>
<feature type="compositionally biased region" description="Basic and acidic residues" evidence="1">
    <location>
        <begin position="211"/>
        <end position="222"/>
    </location>
</feature>
<dbReference type="AlphaFoldDB" id="A0AAD1UBV0"/>
<feature type="compositionally biased region" description="Basic residues" evidence="1">
    <location>
        <begin position="49"/>
        <end position="58"/>
    </location>
</feature>
<evidence type="ECO:0000256" key="1">
    <source>
        <dbReference type="SAM" id="MobiDB-lite"/>
    </source>
</evidence>